<evidence type="ECO:0000256" key="1">
    <source>
        <dbReference type="ARBA" id="ARBA00009437"/>
    </source>
</evidence>
<keyword evidence="3" id="KW-0238">DNA-binding</keyword>
<dbReference type="SUPFAM" id="SSF53850">
    <property type="entry name" value="Periplasmic binding protein-like II"/>
    <property type="match status" value="1"/>
</dbReference>
<organism evidence="7 8">
    <name type="scientific">Edwardsiella anguillarum</name>
    <dbReference type="NCBI Taxonomy" id="1821960"/>
    <lineage>
        <taxon>Bacteria</taxon>
        <taxon>Pseudomonadati</taxon>
        <taxon>Pseudomonadota</taxon>
        <taxon>Gammaproteobacteria</taxon>
        <taxon>Enterobacterales</taxon>
        <taxon>Hafniaceae</taxon>
        <taxon>Edwardsiella</taxon>
    </lineage>
</organism>
<dbReference type="CDD" id="cd08449">
    <property type="entry name" value="PBP2_XapR"/>
    <property type="match status" value="1"/>
</dbReference>
<protein>
    <submittedName>
        <fullName evidence="7">LysR family transcriptional regulator</fullName>
    </submittedName>
</protein>
<evidence type="ECO:0000313" key="7">
    <source>
        <dbReference type="EMBL" id="WHP82311.1"/>
    </source>
</evidence>
<dbReference type="InterPro" id="IPR000847">
    <property type="entry name" value="LysR_HTH_N"/>
</dbReference>
<feature type="compositionally biased region" description="Basic and acidic residues" evidence="5">
    <location>
        <begin position="22"/>
        <end position="37"/>
    </location>
</feature>
<dbReference type="Gene3D" id="3.40.190.10">
    <property type="entry name" value="Periplasmic binding protein-like II"/>
    <property type="match status" value="2"/>
</dbReference>
<evidence type="ECO:0000313" key="8">
    <source>
        <dbReference type="Proteomes" id="UP001238370"/>
    </source>
</evidence>
<dbReference type="PROSITE" id="PS50931">
    <property type="entry name" value="HTH_LYSR"/>
    <property type="match status" value="1"/>
</dbReference>
<proteinExistence type="inferred from homology"/>
<keyword evidence="8" id="KW-1185">Reference proteome</keyword>
<dbReference type="InterPro" id="IPR036390">
    <property type="entry name" value="WH_DNA-bd_sf"/>
</dbReference>
<feature type="region of interest" description="Disordered" evidence="5">
    <location>
        <begin position="1"/>
        <end position="40"/>
    </location>
</feature>
<dbReference type="PANTHER" id="PTHR30346:SF0">
    <property type="entry name" value="HCA OPERON TRANSCRIPTIONAL ACTIVATOR HCAR"/>
    <property type="match status" value="1"/>
</dbReference>
<dbReference type="Pfam" id="PF03466">
    <property type="entry name" value="LysR_substrate"/>
    <property type="match status" value="1"/>
</dbReference>
<evidence type="ECO:0000256" key="4">
    <source>
        <dbReference type="ARBA" id="ARBA00023163"/>
    </source>
</evidence>
<dbReference type="InterPro" id="IPR036388">
    <property type="entry name" value="WH-like_DNA-bd_sf"/>
</dbReference>
<keyword evidence="4" id="KW-0804">Transcription</keyword>
<feature type="domain" description="HTH lysR-type" evidence="6">
    <location>
        <begin position="50"/>
        <end position="107"/>
    </location>
</feature>
<dbReference type="GeneID" id="33941402"/>
<dbReference type="InterPro" id="IPR005119">
    <property type="entry name" value="LysR_subst-bd"/>
</dbReference>
<evidence type="ECO:0000256" key="5">
    <source>
        <dbReference type="SAM" id="MobiDB-lite"/>
    </source>
</evidence>
<evidence type="ECO:0000256" key="3">
    <source>
        <dbReference type="ARBA" id="ARBA00023125"/>
    </source>
</evidence>
<accession>A0ABY8S990</accession>
<dbReference type="EMBL" id="CP094302">
    <property type="protein sequence ID" value="WHP82311.1"/>
    <property type="molecule type" value="Genomic_DNA"/>
</dbReference>
<dbReference type="Pfam" id="PF00126">
    <property type="entry name" value="HTH_1"/>
    <property type="match status" value="1"/>
</dbReference>
<comment type="similarity">
    <text evidence="1">Belongs to the LysR transcriptional regulatory family.</text>
</comment>
<keyword evidence="2" id="KW-0805">Transcription regulation</keyword>
<dbReference type="Proteomes" id="UP001238370">
    <property type="component" value="Chromosome"/>
</dbReference>
<dbReference type="SUPFAM" id="SSF46785">
    <property type="entry name" value="Winged helix' DNA-binding domain"/>
    <property type="match status" value="1"/>
</dbReference>
<evidence type="ECO:0000256" key="2">
    <source>
        <dbReference type="ARBA" id="ARBA00023015"/>
    </source>
</evidence>
<dbReference type="Gene3D" id="1.10.10.10">
    <property type="entry name" value="Winged helix-like DNA-binding domain superfamily/Winged helix DNA-binding domain"/>
    <property type="match status" value="1"/>
</dbReference>
<dbReference type="PANTHER" id="PTHR30346">
    <property type="entry name" value="TRANSCRIPTIONAL DUAL REGULATOR HCAR-RELATED"/>
    <property type="match status" value="1"/>
</dbReference>
<dbReference type="RefSeq" id="WP_225865074.1">
    <property type="nucleotide sequence ID" value="NZ_CP094302.2"/>
</dbReference>
<name>A0ABY8S990_9GAMM</name>
<dbReference type="PRINTS" id="PR00039">
    <property type="entry name" value="HTHLYSR"/>
</dbReference>
<gene>
    <name evidence="7" type="ORF">MQ095_10880</name>
</gene>
<reference evidence="7 8" key="1">
    <citation type="submission" date="2022-03" db="EMBL/GenBank/DDBJ databases">
        <title>Survey of Intraspecific Variation of Edwardsiella anguillarum Isolates from Non-Anguillid Fish Host Originating from Varied Geographic Locations.</title>
        <authorList>
            <person name="Armwood A.R."/>
            <person name="Woodyard E."/>
            <person name="Waldbieser G.C."/>
            <person name="Camus A.C."/>
            <person name="Divya D."/>
            <person name="Tekedar H."/>
            <person name="Soto E."/>
            <person name="Stein C."/>
            <person name="Ucko M."/>
            <person name="Ware C."/>
            <person name="Griffin M.J."/>
        </authorList>
    </citation>
    <scope>NUCLEOTIDE SEQUENCE [LARGE SCALE GENOMIC DNA]</scope>
    <source>
        <strain evidence="7 8">R18-35-2</strain>
    </source>
</reference>
<dbReference type="InterPro" id="IPR037409">
    <property type="entry name" value="XapR_PBP2"/>
</dbReference>
<evidence type="ECO:0000259" key="6">
    <source>
        <dbReference type="PROSITE" id="PS50931"/>
    </source>
</evidence>
<sequence>MRRSGNRPRTDPRTDALGAAIFDRDRTGVPHPREQESRPLSLDNHWRDRVSLKMLRYFHAVASHGHFSRAAERLNVSKSPLSAQIRELESLLGAALFDRHTRQVSLTPTGHLLLAECTLLFDMLESSLNRVVQAGRRERNQIRIGLISTVFWAGFGEVIRQCHQCYPELQISFTELSPERQKQALLSREIDLGLARFADTINIHPLLAESLYRESMIVVVSDEHPLRDRKRVSLTELAEEAFVLMSRANSASTNLIINSCLMEGFYPRLNQEVVEPNTLMAVVATSQQVALVPASYSRQKWPHVRFIRLQQAIPADLCVLYSPPGETPPAATALRHVIDTMDELINSGERRGAL</sequence>